<accession>A0A9N9T7D0</accession>
<dbReference type="InterPro" id="IPR023211">
    <property type="entry name" value="DNA_pol_palm_dom_sf"/>
</dbReference>
<comment type="similarity">
    <text evidence="2">Belongs to the DNA polymerase type-B family.</text>
</comment>
<dbReference type="SMART" id="SM00486">
    <property type="entry name" value="POLBc"/>
    <property type="match status" value="1"/>
</dbReference>
<dbReference type="Pfam" id="PF03104">
    <property type="entry name" value="DNA_pol_B_exo1"/>
    <property type="match status" value="1"/>
</dbReference>
<dbReference type="InterPro" id="IPR017964">
    <property type="entry name" value="DNA-dir_DNA_pol_B_CS"/>
</dbReference>
<evidence type="ECO:0000256" key="7">
    <source>
        <dbReference type="ARBA" id="ARBA00022723"/>
    </source>
</evidence>
<evidence type="ECO:0000259" key="18">
    <source>
        <dbReference type="Pfam" id="PF14260"/>
    </source>
</evidence>
<evidence type="ECO:0000256" key="9">
    <source>
        <dbReference type="ARBA" id="ARBA00022833"/>
    </source>
</evidence>
<evidence type="ECO:0000256" key="4">
    <source>
        <dbReference type="ARBA" id="ARBA00021589"/>
    </source>
</evidence>
<dbReference type="InterPro" id="IPR006134">
    <property type="entry name" value="DNA-dir_DNA_pol_B_multi_dom"/>
</dbReference>
<keyword evidence="8" id="KW-0227">DNA damage</keyword>
<dbReference type="GO" id="GO:0000724">
    <property type="term" value="P:double-strand break repair via homologous recombination"/>
    <property type="evidence" value="ECO:0007669"/>
    <property type="project" value="TreeGrafter"/>
</dbReference>
<protein>
    <recommendedName>
        <fullName evidence="4">DNA polymerase zeta catalytic subunit</fullName>
        <ecNumber evidence="3">2.7.7.7</ecNumber>
    </recommendedName>
</protein>
<dbReference type="Proteomes" id="UP001153709">
    <property type="component" value="Chromosome 7"/>
</dbReference>
<dbReference type="Pfam" id="PF14260">
    <property type="entry name" value="zf-C4pol"/>
    <property type="match status" value="1"/>
</dbReference>
<evidence type="ECO:0000259" key="17">
    <source>
        <dbReference type="Pfam" id="PF03104"/>
    </source>
</evidence>
<evidence type="ECO:0000256" key="8">
    <source>
        <dbReference type="ARBA" id="ARBA00022763"/>
    </source>
</evidence>
<dbReference type="GO" id="GO:0000166">
    <property type="term" value="F:nucleotide binding"/>
    <property type="evidence" value="ECO:0007669"/>
    <property type="project" value="InterPro"/>
</dbReference>
<dbReference type="Pfam" id="PF24055">
    <property type="entry name" value="POL3_N"/>
    <property type="match status" value="1"/>
</dbReference>
<keyword evidence="22" id="KW-1185">Reference proteome</keyword>
<evidence type="ECO:0000259" key="16">
    <source>
        <dbReference type="Pfam" id="PF00136"/>
    </source>
</evidence>
<dbReference type="GO" id="GO:0046872">
    <property type="term" value="F:metal ion binding"/>
    <property type="evidence" value="ECO:0007669"/>
    <property type="project" value="UniProtKB-KW"/>
</dbReference>
<feature type="compositionally biased region" description="Basic and acidic residues" evidence="15">
    <location>
        <begin position="940"/>
        <end position="952"/>
    </location>
</feature>
<evidence type="ECO:0000313" key="22">
    <source>
        <dbReference type="Proteomes" id="UP001153709"/>
    </source>
</evidence>
<dbReference type="EC" id="2.7.7.7" evidence="3"/>
<dbReference type="EMBL" id="OU898282">
    <property type="protein sequence ID" value="CAG9837975.1"/>
    <property type="molecule type" value="Genomic_DNA"/>
</dbReference>
<evidence type="ECO:0000313" key="21">
    <source>
        <dbReference type="EMBL" id="CAG9837975.1"/>
    </source>
</evidence>
<dbReference type="OrthoDB" id="2414538at2759"/>
<evidence type="ECO:0000256" key="5">
    <source>
        <dbReference type="ARBA" id="ARBA00022679"/>
    </source>
</evidence>
<evidence type="ECO:0000256" key="11">
    <source>
        <dbReference type="ARBA" id="ARBA00023004"/>
    </source>
</evidence>
<evidence type="ECO:0000256" key="13">
    <source>
        <dbReference type="ARBA" id="ARBA00023204"/>
    </source>
</evidence>
<dbReference type="Gene3D" id="1.10.132.60">
    <property type="entry name" value="DNA polymerase family B, C-terminal domain"/>
    <property type="match status" value="1"/>
</dbReference>
<dbReference type="InterPro" id="IPR012337">
    <property type="entry name" value="RNaseH-like_sf"/>
</dbReference>
<dbReference type="Gene3D" id="3.90.1600.10">
    <property type="entry name" value="Palm domain of DNA polymerase"/>
    <property type="match status" value="1"/>
</dbReference>
<dbReference type="Gene3D" id="3.30.420.10">
    <property type="entry name" value="Ribonuclease H-like superfamily/Ribonuclease H"/>
    <property type="match status" value="1"/>
</dbReference>
<evidence type="ECO:0000256" key="15">
    <source>
        <dbReference type="SAM" id="MobiDB-lite"/>
    </source>
</evidence>
<dbReference type="Pfam" id="PF00136">
    <property type="entry name" value="DNA_pol_B"/>
    <property type="match status" value="1"/>
</dbReference>
<proteinExistence type="inferred from homology"/>
<dbReference type="Gene3D" id="3.30.342.10">
    <property type="entry name" value="DNA Polymerase, chain B, domain 1"/>
    <property type="match status" value="1"/>
</dbReference>
<evidence type="ECO:0000256" key="12">
    <source>
        <dbReference type="ARBA" id="ARBA00023014"/>
    </source>
</evidence>
<keyword evidence="5" id="KW-0808">Transferase</keyword>
<keyword evidence="6" id="KW-0548">Nucleotidyltransferase</keyword>
<dbReference type="InterPro" id="IPR025687">
    <property type="entry name" value="Znf-C4pol"/>
</dbReference>
<feature type="compositionally biased region" description="Polar residues" evidence="15">
    <location>
        <begin position="544"/>
        <end position="557"/>
    </location>
</feature>
<feature type="domain" description="DNA-directed DNA polymerase family B multifunctional" evidence="16">
    <location>
        <begin position="1585"/>
        <end position="2036"/>
    </location>
</feature>
<dbReference type="PRINTS" id="PR00106">
    <property type="entry name" value="DNAPOLB"/>
</dbReference>
<feature type="compositionally biased region" description="Low complexity" evidence="15">
    <location>
        <begin position="1249"/>
        <end position="1276"/>
    </location>
</feature>
<dbReference type="InterPro" id="IPR056435">
    <property type="entry name" value="DPOD/Z_N"/>
</dbReference>
<dbReference type="InterPro" id="IPR036397">
    <property type="entry name" value="RNaseH_sf"/>
</dbReference>
<feature type="region of interest" description="Disordered" evidence="15">
    <location>
        <begin position="1245"/>
        <end position="1285"/>
    </location>
</feature>
<evidence type="ECO:0000256" key="1">
    <source>
        <dbReference type="ARBA" id="ARBA00001966"/>
    </source>
</evidence>
<feature type="compositionally biased region" description="Basic and acidic residues" evidence="15">
    <location>
        <begin position="581"/>
        <end position="593"/>
    </location>
</feature>
<dbReference type="PANTHER" id="PTHR45812">
    <property type="entry name" value="DNA POLYMERASE ZETA CATALYTIC SUBUNIT"/>
    <property type="match status" value="1"/>
</dbReference>
<feature type="domain" description="DNA-directed DNA polymerase family B exonuclease" evidence="17">
    <location>
        <begin position="1322"/>
        <end position="1518"/>
    </location>
</feature>
<dbReference type="GO" id="GO:0003677">
    <property type="term" value="F:DNA binding"/>
    <property type="evidence" value="ECO:0007669"/>
    <property type="project" value="InterPro"/>
</dbReference>
<name>A0A9N9T7D0_DIABA</name>
<evidence type="ECO:0000256" key="3">
    <source>
        <dbReference type="ARBA" id="ARBA00012417"/>
    </source>
</evidence>
<gene>
    <name evidence="21" type="ORF">DIABBA_LOCUS10916</name>
</gene>
<feature type="compositionally biased region" description="Low complexity" evidence="15">
    <location>
        <begin position="339"/>
        <end position="356"/>
    </location>
</feature>
<comment type="catalytic activity">
    <reaction evidence="14">
        <text>DNA(n) + a 2'-deoxyribonucleoside 5'-triphosphate = DNA(n+1) + diphosphate</text>
        <dbReference type="Rhea" id="RHEA:22508"/>
        <dbReference type="Rhea" id="RHEA-COMP:17339"/>
        <dbReference type="Rhea" id="RHEA-COMP:17340"/>
        <dbReference type="ChEBI" id="CHEBI:33019"/>
        <dbReference type="ChEBI" id="CHEBI:61560"/>
        <dbReference type="ChEBI" id="CHEBI:173112"/>
        <dbReference type="EC" id="2.7.7.7"/>
    </reaction>
</comment>
<feature type="domain" description="DNA polymerase zeta catalytic subunit N-terminal" evidence="20">
    <location>
        <begin position="19"/>
        <end position="70"/>
    </location>
</feature>
<evidence type="ECO:0000259" key="19">
    <source>
        <dbReference type="Pfam" id="PF24055"/>
    </source>
</evidence>
<feature type="domain" description="DNA polymerase delta/zeta catalytic subunit N-terminal" evidence="19">
    <location>
        <begin position="71"/>
        <end position="147"/>
    </location>
</feature>
<feature type="domain" description="C4-type zinc-finger of DNA polymerase delta" evidence="18">
    <location>
        <begin position="2078"/>
        <end position="2145"/>
    </location>
</feature>
<dbReference type="SUPFAM" id="SSF56672">
    <property type="entry name" value="DNA/RNA polymerases"/>
    <property type="match status" value="1"/>
</dbReference>
<dbReference type="FunFam" id="3.30.420.10:FF:000024">
    <property type="entry name" value="DNA polymerase zeta catalytic subunit"/>
    <property type="match status" value="1"/>
</dbReference>
<evidence type="ECO:0000256" key="10">
    <source>
        <dbReference type="ARBA" id="ARBA00022932"/>
    </source>
</evidence>
<dbReference type="Pfam" id="PF24065">
    <property type="entry name" value="REV3_N"/>
    <property type="match status" value="1"/>
</dbReference>
<dbReference type="InterPro" id="IPR056447">
    <property type="entry name" value="REV3_N"/>
</dbReference>
<reference evidence="21" key="1">
    <citation type="submission" date="2022-01" db="EMBL/GenBank/DDBJ databases">
        <authorList>
            <person name="King R."/>
        </authorList>
    </citation>
    <scope>NUCLEOTIDE SEQUENCE</scope>
</reference>
<feature type="compositionally biased region" description="Low complexity" evidence="15">
    <location>
        <begin position="953"/>
        <end position="964"/>
    </location>
</feature>
<evidence type="ECO:0000259" key="20">
    <source>
        <dbReference type="Pfam" id="PF24065"/>
    </source>
</evidence>
<organism evidence="21 22">
    <name type="scientific">Diabrotica balteata</name>
    <name type="common">Banded cucumber beetle</name>
    <dbReference type="NCBI Taxonomy" id="107213"/>
    <lineage>
        <taxon>Eukaryota</taxon>
        <taxon>Metazoa</taxon>
        <taxon>Ecdysozoa</taxon>
        <taxon>Arthropoda</taxon>
        <taxon>Hexapoda</taxon>
        <taxon>Insecta</taxon>
        <taxon>Pterygota</taxon>
        <taxon>Neoptera</taxon>
        <taxon>Endopterygota</taxon>
        <taxon>Coleoptera</taxon>
        <taxon>Polyphaga</taxon>
        <taxon>Cucujiformia</taxon>
        <taxon>Chrysomeloidea</taxon>
        <taxon>Chrysomelidae</taxon>
        <taxon>Galerucinae</taxon>
        <taxon>Diabroticina</taxon>
        <taxon>Diabroticites</taxon>
        <taxon>Diabrotica</taxon>
    </lineage>
</organism>
<dbReference type="PROSITE" id="PS00116">
    <property type="entry name" value="DNA_POLYMERASE_B"/>
    <property type="match status" value="1"/>
</dbReference>
<dbReference type="GO" id="GO:0005634">
    <property type="term" value="C:nucleus"/>
    <property type="evidence" value="ECO:0007669"/>
    <property type="project" value="TreeGrafter"/>
</dbReference>
<dbReference type="InterPro" id="IPR043502">
    <property type="entry name" value="DNA/RNA_pol_sf"/>
</dbReference>
<dbReference type="PANTHER" id="PTHR45812:SF1">
    <property type="entry name" value="DNA POLYMERASE ZETA CATALYTIC SUBUNIT"/>
    <property type="match status" value="1"/>
</dbReference>
<dbReference type="CDD" id="cd05778">
    <property type="entry name" value="DNA_polB_zeta_exo"/>
    <property type="match status" value="1"/>
</dbReference>
<keyword evidence="9" id="KW-0862">Zinc</keyword>
<dbReference type="FunFam" id="1.10.132.60:FF:000005">
    <property type="entry name" value="Putative DNA polymerase zeta catalytic subunit"/>
    <property type="match status" value="1"/>
</dbReference>
<dbReference type="CDD" id="cd05534">
    <property type="entry name" value="POLBc_zeta"/>
    <property type="match status" value="1"/>
</dbReference>
<dbReference type="GO" id="GO:0003887">
    <property type="term" value="F:DNA-directed DNA polymerase activity"/>
    <property type="evidence" value="ECO:0007669"/>
    <property type="project" value="UniProtKB-KW"/>
</dbReference>
<keyword evidence="13" id="KW-0234">DNA repair</keyword>
<dbReference type="SUPFAM" id="SSF53098">
    <property type="entry name" value="Ribonuclease H-like"/>
    <property type="match status" value="1"/>
</dbReference>
<feature type="compositionally biased region" description="Basic and acidic residues" evidence="15">
    <location>
        <begin position="870"/>
        <end position="879"/>
    </location>
</feature>
<comment type="cofactor">
    <cofactor evidence="1">
        <name>[4Fe-4S] cluster</name>
        <dbReference type="ChEBI" id="CHEBI:49883"/>
    </cofactor>
</comment>
<sequence length="2167" mass="245404">MSSQSNSIPHSISALPQAIRIVNLDSYMASPIPGLDVVYSEFRGYLVNQVPVLRLFGSIPTGEKICVHIHGVFPYIYIPHDGSQDANSLMYKIAASIDKAVNITLNQANSTMQHVYKISLVSGIPMYGYHSKEHQFFKIYLYNPLLVRKVTSLVMNQSTLGNIYQAHEAHLNFTLQFMMDYNLHGMSNMNLSKLKYRRGLDANSDQVVISPELYLSESVKRITVCELEGDCFAEDILNRLEIASGKIAANPGISAIWEDEKQRRRNNGMSSQIDHLLELQHVNLPPTKSHLIYKQALGDRLAVFSSEKNVVDKLNASVYPAETQSSSNIKSASMVESQTPSSLEDTSISSSSGLDDTLVPKDTTMLNVSLDEEAQQLYNVLNQLVKIKMSSSRTLKILDLCPKSPSSTRETKNKAFQIPEAGDNINTDRAKANIEKLQLGNDQLLPNWTELTDAPVELLINNDDVVGTYFDLQPSTSHFSSPNDGFEVPIYLEIGHGNASVTSKPQLSIDNVPQDIGNVALEVVHSNGALSVQNTDIDIDTRNESLLQDSDPYSSDDSVGDRTWTISKSHESSDAESLNDPNDRPESSMKDKSASVIESQIPFCLSETSVSSNDLDETIIPKDPTKLNISLDEEANELYKVLNELGENVKELEDDSILTPVSHKNEDDEDENELDFSLSLECATTPIKVIPEKRESEGSDDDLWNTTLVPQLDGGYDGEDDPDECTASKPHSLHFRKDSLVLDEVKCLKSRKVVDGVFYNDCDKNVIGNTCDIGGEQDLNPGIKSQTFPDIKNRRKRRYSCISNKHVDLPYFLDGNYDSESSEEEKEKSISDRRSKTPKIHSRYKALPISVQKSPKSVIKSSKLAIHKPEIKIEKDQKTPRSISKRRQRSASDITVKRQLFDQESTLDLHSTIVEEKLVCTYLKNENVSTKNIPTPVEENSTKDSIHDDSSKDSTSNSSTIFSTDNDEHEKSFFNTEIKNMPKLIPSEIYDRETNFVAREGCSKYLTPYSSQKCSQEKYNSSGSSSSDLLTPYQQIQKHSYNLNTIIEEDALKPEINMESTPENSKLNIETEEKTLLNNSEIVLITPKIRPPNKTEVFNSLDLYKIPHVKTDEPFYSNAEDVTASVEVGFNVLKVNSKAAIHLPEFETATDSLNILRKCELEQLPSNVKLNKANMNSVILSHCKNTHCVITPVQKPPSLKFIKDWIEQKSKQSCVTENRKQKVKIYVPLSPGANSDNEMDLTLTLSPVTPKNSTSSQSSASSTLKSSKPSDKTSPTFRENYKKRRKEIRNRVLTRSVRKSLSLTEETSVNYSGQITGINVDNSINNSAQNLQNARAVIEHQNLTVMVMELHIRTRGDYKPDPAYDSIRAIFYSILHDIPEPRLKERQCKGIVAINNIITSPTSSKIPVLDGVGYNCALTYVDSEENLIKEFLKIIEYWDPDIFAGYELELLSWGYLIERGYTLNMNLKPVLGRTRDNYTKPRHDEYEQSELRLIGRIVLDVWRLMRYEIALQSYTFESISYHILHKRFPYYSFKDLSFWWEHRTQLYRHKTVKYYLTKVVMILELFDKLDFLGRTSELARLFGIQFYEVLSRGSQFRVESMMLRLAKPLNFIAVSPSVQQRAHMKAPEYIALVMEPESKLYTDPVIVLDFQSLYPSIIIAYNYCFTTCLGRVESLGKSGPFTFGATQLKVSRSRLKKLLERNQINFSPCGAAFVKKEVRDGVMPRMLREILDTRLMVKNAMKENKEDKILQKVLHNRQLGLKLIANVTYGYTAANFSGRMPAVELGDSVVSKGRETLQRAIEMVESTTEWGARVVYGDTDSLFVMVPGRTKEHAFEIGKKIADAVTNDNPDPIKLKLEKVYQPCILQTKKRYVGYMYESPDQKEPEYQAKGIETVRRDGCPAVSKMLEKCLRILFETKDVSLVKNYVLKQFNKIIAGRVSIQDLTFAKEYRGAAGYRSGACVPALELTRKWTAVDRRNEPRSGERVPYVIINGPPGLPLIRLVRSSRDLINDISLKPNAQYYITRVIIPAINRCFNLLGVDLNIWFNQMPRKKTQYLPGSTTPKKKSTISQYFSTSNCVSCEEQTQTGICEQCQARPQTTMVTLMEKMRNWEKNSQNILMVCQSCTSSPMEVKCISLDCPVYYRRIQTSRDEQQTTYIRQLLASIEF</sequence>
<evidence type="ECO:0000256" key="14">
    <source>
        <dbReference type="ARBA" id="ARBA00049244"/>
    </source>
</evidence>
<dbReference type="GO" id="GO:0042276">
    <property type="term" value="P:error-prone translesion synthesis"/>
    <property type="evidence" value="ECO:0007669"/>
    <property type="project" value="TreeGrafter"/>
</dbReference>
<keyword evidence="12" id="KW-0411">Iron-sulfur</keyword>
<dbReference type="Gene3D" id="1.10.287.690">
    <property type="entry name" value="Helix hairpin bin"/>
    <property type="match status" value="1"/>
</dbReference>
<dbReference type="InterPro" id="IPR006133">
    <property type="entry name" value="DNA-dir_DNA_pol_B_exonuc"/>
</dbReference>
<feature type="compositionally biased region" description="Basic and acidic residues" evidence="15">
    <location>
        <begin position="825"/>
        <end position="835"/>
    </location>
</feature>
<dbReference type="FunFam" id="1.10.287.690:FF:000002">
    <property type="entry name" value="DNA polymerase zeta"/>
    <property type="match status" value="1"/>
</dbReference>
<keyword evidence="7" id="KW-0479">Metal-binding</keyword>
<feature type="region of interest" description="Disordered" evidence="15">
    <location>
        <begin position="543"/>
        <end position="595"/>
    </location>
</feature>
<evidence type="ECO:0000256" key="2">
    <source>
        <dbReference type="ARBA" id="ARBA00005755"/>
    </source>
</evidence>
<keyword evidence="10" id="KW-0239">DNA-directed DNA polymerase</keyword>
<dbReference type="InterPro" id="IPR030559">
    <property type="entry name" value="PolZ_Rev3"/>
</dbReference>
<feature type="compositionally biased region" description="Polar residues" evidence="15">
    <location>
        <begin position="325"/>
        <end position="338"/>
    </location>
</feature>
<keyword evidence="11" id="KW-0408">Iron</keyword>
<feature type="region of interest" description="Disordered" evidence="15">
    <location>
        <begin position="818"/>
        <end position="841"/>
    </location>
</feature>
<dbReference type="GO" id="GO:0051536">
    <property type="term" value="F:iron-sulfur cluster binding"/>
    <property type="evidence" value="ECO:0007669"/>
    <property type="project" value="UniProtKB-KW"/>
</dbReference>
<dbReference type="GO" id="GO:0016035">
    <property type="term" value="C:zeta DNA polymerase complex"/>
    <property type="evidence" value="ECO:0007669"/>
    <property type="project" value="InterPro"/>
</dbReference>
<dbReference type="InterPro" id="IPR006172">
    <property type="entry name" value="DNA-dir_DNA_pol_B"/>
</dbReference>
<feature type="region of interest" description="Disordered" evidence="15">
    <location>
        <begin position="870"/>
        <end position="892"/>
    </location>
</feature>
<feature type="region of interest" description="Disordered" evidence="15">
    <location>
        <begin position="325"/>
        <end position="356"/>
    </location>
</feature>
<feature type="region of interest" description="Disordered" evidence="15">
    <location>
        <begin position="931"/>
        <end position="967"/>
    </location>
</feature>
<dbReference type="InterPro" id="IPR042087">
    <property type="entry name" value="DNA_pol_B_thumb"/>
</dbReference>
<evidence type="ECO:0000256" key="6">
    <source>
        <dbReference type="ARBA" id="ARBA00022695"/>
    </source>
</evidence>